<dbReference type="Proteomes" id="UP000541352">
    <property type="component" value="Unassembled WGS sequence"/>
</dbReference>
<gene>
    <name evidence="2" type="ORF">FHS57_005140</name>
</gene>
<protein>
    <submittedName>
        <fullName evidence="2">Uncharacterized protein</fullName>
    </submittedName>
</protein>
<dbReference type="AlphaFoldDB" id="A0A7W5ZQB5"/>
<dbReference type="RefSeq" id="WP_183978581.1">
    <property type="nucleotide sequence ID" value="NZ_JACIBY010000014.1"/>
</dbReference>
<evidence type="ECO:0000313" key="2">
    <source>
        <dbReference type="EMBL" id="MBB3841119.1"/>
    </source>
</evidence>
<name>A0A7W5ZQB5_9BACT</name>
<keyword evidence="3" id="KW-1185">Reference proteome</keyword>
<proteinExistence type="predicted"/>
<evidence type="ECO:0000313" key="3">
    <source>
        <dbReference type="Proteomes" id="UP000541352"/>
    </source>
</evidence>
<keyword evidence="1" id="KW-0472">Membrane</keyword>
<dbReference type="EMBL" id="JACIBY010000014">
    <property type="protein sequence ID" value="MBB3841119.1"/>
    <property type="molecule type" value="Genomic_DNA"/>
</dbReference>
<feature type="transmembrane region" description="Helical" evidence="1">
    <location>
        <begin position="32"/>
        <end position="54"/>
    </location>
</feature>
<reference evidence="2 3" key="1">
    <citation type="submission" date="2020-08" db="EMBL/GenBank/DDBJ databases">
        <title>Genomic Encyclopedia of Type Strains, Phase IV (KMG-IV): sequencing the most valuable type-strain genomes for metagenomic binning, comparative biology and taxonomic classification.</title>
        <authorList>
            <person name="Goeker M."/>
        </authorList>
    </citation>
    <scope>NUCLEOTIDE SEQUENCE [LARGE SCALE GENOMIC DNA]</scope>
    <source>
        <strain evidence="2 3">DSM 17976</strain>
    </source>
</reference>
<accession>A0A7W5ZQB5</accession>
<keyword evidence="1" id="KW-1133">Transmembrane helix</keyword>
<comment type="caution">
    <text evidence="2">The sequence shown here is derived from an EMBL/GenBank/DDBJ whole genome shotgun (WGS) entry which is preliminary data.</text>
</comment>
<sequence>MPHRVALTKLFQENGVFAYIPLGYMAMIDTTALTQIITCLTGGVVAIFAVRYYIANTRKIEVDTEVSQLERDKLLMEKQVKTLAKKGGKKIKKVEDDD</sequence>
<evidence type="ECO:0000256" key="1">
    <source>
        <dbReference type="SAM" id="Phobius"/>
    </source>
</evidence>
<keyword evidence="1" id="KW-0812">Transmembrane</keyword>
<organism evidence="2 3">
    <name type="scientific">Runella defluvii</name>
    <dbReference type="NCBI Taxonomy" id="370973"/>
    <lineage>
        <taxon>Bacteria</taxon>
        <taxon>Pseudomonadati</taxon>
        <taxon>Bacteroidota</taxon>
        <taxon>Cytophagia</taxon>
        <taxon>Cytophagales</taxon>
        <taxon>Spirosomataceae</taxon>
        <taxon>Runella</taxon>
    </lineage>
</organism>